<dbReference type="RefSeq" id="WP_173220304.1">
    <property type="nucleotide sequence ID" value="NZ_CP048104.1"/>
</dbReference>
<evidence type="ECO:0000256" key="5">
    <source>
        <dbReference type="ARBA" id="ARBA00022989"/>
    </source>
</evidence>
<keyword evidence="1" id="KW-1003">Cell membrane</keyword>
<dbReference type="GO" id="GO:0043772">
    <property type="term" value="F:acyl-phosphate glycerol-3-phosphate acyltransferase activity"/>
    <property type="evidence" value="ECO:0007669"/>
    <property type="project" value="InterPro"/>
</dbReference>
<evidence type="ECO:0000256" key="4">
    <source>
        <dbReference type="ARBA" id="ARBA00022692"/>
    </source>
</evidence>
<dbReference type="AlphaFoldDB" id="A0A7D3XHC4"/>
<evidence type="ECO:0000313" key="11">
    <source>
        <dbReference type="EMBL" id="QKG83504.1"/>
    </source>
</evidence>
<dbReference type="GO" id="GO:0005886">
    <property type="term" value="C:plasma membrane"/>
    <property type="evidence" value="ECO:0007669"/>
    <property type="project" value="InterPro"/>
</dbReference>
<evidence type="ECO:0000256" key="6">
    <source>
        <dbReference type="ARBA" id="ARBA00023098"/>
    </source>
</evidence>
<keyword evidence="2" id="KW-0444">Lipid biosynthesis</keyword>
<evidence type="ECO:0000313" key="12">
    <source>
        <dbReference type="Proteomes" id="UP000503088"/>
    </source>
</evidence>
<keyword evidence="3 11" id="KW-0808">Transferase</keyword>
<accession>A0A7D3XHC4</accession>
<evidence type="ECO:0000256" key="1">
    <source>
        <dbReference type="ARBA" id="ARBA00022475"/>
    </source>
</evidence>
<keyword evidence="6" id="KW-0443">Lipid metabolism</keyword>
<keyword evidence="11" id="KW-0012">Acyltransferase</keyword>
<proteinExistence type="predicted"/>
<keyword evidence="8" id="KW-0594">Phospholipid biosynthesis</keyword>
<sequence>MAILWVMVISYAIGAFPLNMILFSKGFHRRLHHSFLPIGLDIGTGALASLLGLMMAGWTGASLAALSVVLGRVYPIFTGFQGEYGVGVAAGALLILSPLLMLMGVSIFLVILLLTRYPSVSIVFTIVLVMLLTLFFFPEFYVTWVVFCVGGLILYQYKGSANPWHSLRGWGRRK</sequence>
<evidence type="ECO:0000256" key="8">
    <source>
        <dbReference type="ARBA" id="ARBA00023209"/>
    </source>
</evidence>
<keyword evidence="9" id="KW-1208">Phospholipid metabolism</keyword>
<dbReference type="EMBL" id="CP048104">
    <property type="protein sequence ID" value="QKG83504.1"/>
    <property type="molecule type" value="Genomic_DNA"/>
</dbReference>
<organism evidence="11 12">
    <name type="scientific">Kroppenstedtia pulmonis</name>
    <dbReference type="NCBI Taxonomy" id="1380685"/>
    <lineage>
        <taxon>Bacteria</taxon>
        <taxon>Bacillati</taxon>
        <taxon>Bacillota</taxon>
        <taxon>Bacilli</taxon>
        <taxon>Bacillales</taxon>
        <taxon>Thermoactinomycetaceae</taxon>
        <taxon>Kroppenstedtia</taxon>
    </lineage>
</organism>
<dbReference type="Proteomes" id="UP000503088">
    <property type="component" value="Chromosome"/>
</dbReference>
<dbReference type="GO" id="GO:0008654">
    <property type="term" value="P:phospholipid biosynthetic process"/>
    <property type="evidence" value="ECO:0007669"/>
    <property type="project" value="UniProtKB-KW"/>
</dbReference>
<keyword evidence="12" id="KW-1185">Reference proteome</keyword>
<feature type="transmembrane region" description="Helical" evidence="10">
    <location>
        <begin position="6"/>
        <end position="24"/>
    </location>
</feature>
<keyword evidence="4 10" id="KW-0812">Transmembrane</keyword>
<reference evidence="11 12" key="1">
    <citation type="submission" date="2020-01" db="EMBL/GenBank/DDBJ databases">
        <authorList>
            <person name="Gulvik C.A."/>
            <person name="Batra D.G."/>
        </authorList>
    </citation>
    <scope>NUCLEOTIDE SEQUENCE [LARGE SCALE GENOMIC DNA]</scope>
    <source>
        <strain evidence="11 12">W9323</strain>
    </source>
</reference>
<feature type="transmembrane region" description="Helical" evidence="10">
    <location>
        <begin position="90"/>
        <end position="115"/>
    </location>
</feature>
<dbReference type="Pfam" id="PF02660">
    <property type="entry name" value="G3P_acyltransf"/>
    <property type="match status" value="1"/>
</dbReference>
<evidence type="ECO:0000256" key="10">
    <source>
        <dbReference type="SAM" id="Phobius"/>
    </source>
</evidence>
<evidence type="ECO:0000256" key="2">
    <source>
        <dbReference type="ARBA" id="ARBA00022516"/>
    </source>
</evidence>
<feature type="transmembrane region" description="Helical" evidence="10">
    <location>
        <begin position="122"/>
        <end position="155"/>
    </location>
</feature>
<evidence type="ECO:0000256" key="9">
    <source>
        <dbReference type="ARBA" id="ARBA00023264"/>
    </source>
</evidence>
<dbReference type="InterPro" id="IPR003811">
    <property type="entry name" value="G3P_acylTferase_PlsY"/>
</dbReference>
<evidence type="ECO:0000256" key="7">
    <source>
        <dbReference type="ARBA" id="ARBA00023136"/>
    </source>
</evidence>
<gene>
    <name evidence="11" type="ORF">GXN76_02795</name>
</gene>
<dbReference type="KEGG" id="kpul:GXN76_02795"/>
<dbReference type="SMART" id="SM01207">
    <property type="entry name" value="G3P_acyltransf"/>
    <property type="match status" value="1"/>
</dbReference>
<evidence type="ECO:0000256" key="3">
    <source>
        <dbReference type="ARBA" id="ARBA00022679"/>
    </source>
</evidence>
<keyword evidence="5 10" id="KW-1133">Transmembrane helix</keyword>
<protein>
    <submittedName>
        <fullName evidence="11">Glycerol-3-phosphate acyltransferase</fullName>
    </submittedName>
</protein>
<keyword evidence="7 10" id="KW-0472">Membrane</keyword>
<name>A0A7D3XHC4_9BACL</name>